<gene>
    <name evidence="6" type="ORF">FGL95_02370</name>
</gene>
<dbReference type="SUPFAM" id="SSF52540">
    <property type="entry name" value="P-loop containing nucleoside triphosphate hydrolases"/>
    <property type="match status" value="1"/>
</dbReference>
<name>A0A848K421_9NOCA</name>
<dbReference type="Pfam" id="PF00158">
    <property type="entry name" value="Sigma54_activat"/>
    <property type="match status" value="1"/>
</dbReference>
<evidence type="ECO:0000313" key="7">
    <source>
        <dbReference type="Proteomes" id="UP000535543"/>
    </source>
</evidence>
<dbReference type="InterPro" id="IPR027417">
    <property type="entry name" value="P-loop_NTPase"/>
</dbReference>
<keyword evidence="1" id="KW-0547">Nucleotide-binding</keyword>
<dbReference type="Proteomes" id="UP000535543">
    <property type="component" value="Unassembled WGS sequence"/>
</dbReference>
<keyword evidence="4" id="KW-0804">Transcription</keyword>
<dbReference type="Gene3D" id="1.10.10.60">
    <property type="entry name" value="Homeodomain-like"/>
    <property type="match status" value="1"/>
</dbReference>
<comment type="caution">
    <text evidence="6">The sequence shown here is derived from an EMBL/GenBank/DDBJ whole genome shotgun (WGS) entry which is preliminary data.</text>
</comment>
<dbReference type="GO" id="GO:0005524">
    <property type="term" value="F:ATP binding"/>
    <property type="evidence" value="ECO:0007669"/>
    <property type="project" value="UniProtKB-KW"/>
</dbReference>
<dbReference type="Pfam" id="PF25601">
    <property type="entry name" value="AAA_lid_14"/>
    <property type="match status" value="1"/>
</dbReference>
<organism evidence="6 7">
    <name type="scientific">Antrihabitans stalactiti</name>
    <dbReference type="NCBI Taxonomy" id="2584121"/>
    <lineage>
        <taxon>Bacteria</taxon>
        <taxon>Bacillati</taxon>
        <taxon>Actinomycetota</taxon>
        <taxon>Actinomycetes</taxon>
        <taxon>Mycobacteriales</taxon>
        <taxon>Nocardiaceae</taxon>
        <taxon>Antrihabitans</taxon>
    </lineage>
</organism>
<dbReference type="AlphaFoldDB" id="A0A848K421"/>
<dbReference type="EMBL" id="VCQU01000001">
    <property type="protein sequence ID" value="NMN93885.1"/>
    <property type="molecule type" value="Genomic_DNA"/>
</dbReference>
<dbReference type="InterPro" id="IPR002078">
    <property type="entry name" value="Sigma_54_int"/>
</dbReference>
<evidence type="ECO:0000256" key="3">
    <source>
        <dbReference type="ARBA" id="ARBA00023015"/>
    </source>
</evidence>
<feature type="domain" description="Sigma-54 factor interaction" evidence="5">
    <location>
        <begin position="259"/>
        <end position="326"/>
    </location>
</feature>
<dbReference type="SUPFAM" id="SSF46689">
    <property type="entry name" value="Homeodomain-like"/>
    <property type="match status" value="1"/>
</dbReference>
<dbReference type="Gene3D" id="3.40.50.300">
    <property type="entry name" value="P-loop containing nucleotide triphosphate hydrolases"/>
    <property type="match status" value="1"/>
</dbReference>
<reference evidence="6 7" key="2">
    <citation type="submission" date="2020-06" db="EMBL/GenBank/DDBJ databases">
        <title>Antribacter stalactiti gen. nov., sp. nov., a new member of the family Nacardiaceae isolated from a cave.</title>
        <authorList>
            <person name="Kim I.S."/>
        </authorList>
    </citation>
    <scope>NUCLEOTIDE SEQUENCE [LARGE SCALE GENOMIC DNA]</scope>
    <source>
        <strain evidence="6 7">YC2-7</strain>
    </source>
</reference>
<keyword evidence="3" id="KW-0805">Transcription regulation</keyword>
<evidence type="ECO:0000256" key="2">
    <source>
        <dbReference type="ARBA" id="ARBA00022840"/>
    </source>
</evidence>
<dbReference type="InterPro" id="IPR002197">
    <property type="entry name" value="HTH_Fis"/>
</dbReference>
<evidence type="ECO:0000256" key="1">
    <source>
        <dbReference type="ARBA" id="ARBA00022741"/>
    </source>
</evidence>
<dbReference type="PRINTS" id="PR01590">
    <property type="entry name" value="HTHFIS"/>
</dbReference>
<dbReference type="Gene3D" id="1.10.8.60">
    <property type="match status" value="1"/>
</dbReference>
<reference evidence="6 7" key="1">
    <citation type="submission" date="2019-05" db="EMBL/GenBank/DDBJ databases">
        <authorList>
            <person name="Lee S.D."/>
        </authorList>
    </citation>
    <scope>NUCLEOTIDE SEQUENCE [LARGE SCALE GENOMIC DNA]</scope>
    <source>
        <strain evidence="6 7">YC2-7</strain>
    </source>
</reference>
<sequence length="398" mass="43035">MTAATNVLDLAQHRTIMDNRSAETAGRDMVLAQAFVRASRAPGTEVVAVNERLLMSTSAAARCLGAVDQAALWRWARECSSARVAMLPLGGRAPLKTELVPIFDATVRVGVLVTLDLSRPHPLHCVSQHEERLFVSVLPGTSRQASQLRADVARASDVDANILITGEQGTGKGTVARRILDLVGDRGNTIDEFDAHDAEQDGWTDRVAAALCHGHVLVTHFDTLPDSGRSTLLTAAAHSLRGRLVATAEYSNVAGPNDREFSFRITLPPLRDRLEDLPAIATQVLARKIVNGKGKRLTAGVRRHLWRYSWPGNITELEVVLSRAVLRAPTAVIDEFCIQLPAGIEAGLGAHRRSLVESAELDVLRDALDRCGGNKLAAADMLGISRSTLYRKVRALGI</sequence>
<dbReference type="InterPro" id="IPR058031">
    <property type="entry name" value="AAA_lid_NorR"/>
</dbReference>
<evidence type="ECO:0000256" key="4">
    <source>
        <dbReference type="ARBA" id="ARBA00023163"/>
    </source>
</evidence>
<keyword evidence="7" id="KW-1185">Reference proteome</keyword>
<accession>A0A848K421</accession>
<protein>
    <recommendedName>
        <fullName evidence="5">Sigma-54 factor interaction domain-containing protein</fullName>
    </recommendedName>
</protein>
<proteinExistence type="predicted"/>
<dbReference type="PANTHER" id="PTHR32071">
    <property type="entry name" value="TRANSCRIPTIONAL REGULATORY PROTEIN"/>
    <property type="match status" value="1"/>
</dbReference>
<dbReference type="InterPro" id="IPR009057">
    <property type="entry name" value="Homeodomain-like_sf"/>
</dbReference>
<dbReference type="RefSeq" id="WP_169584573.1">
    <property type="nucleotide sequence ID" value="NZ_VCQU01000001.1"/>
</dbReference>
<dbReference type="PROSITE" id="PS50045">
    <property type="entry name" value="SIGMA54_INTERACT_4"/>
    <property type="match status" value="1"/>
</dbReference>
<dbReference type="GO" id="GO:0043565">
    <property type="term" value="F:sequence-specific DNA binding"/>
    <property type="evidence" value="ECO:0007669"/>
    <property type="project" value="InterPro"/>
</dbReference>
<dbReference type="GO" id="GO:0006355">
    <property type="term" value="P:regulation of DNA-templated transcription"/>
    <property type="evidence" value="ECO:0007669"/>
    <property type="project" value="InterPro"/>
</dbReference>
<evidence type="ECO:0000313" key="6">
    <source>
        <dbReference type="EMBL" id="NMN93885.1"/>
    </source>
</evidence>
<keyword evidence="2" id="KW-0067">ATP-binding</keyword>
<dbReference type="Pfam" id="PF02954">
    <property type="entry name" value="HTH_8"/>
    <property type="match status" value="1"/>
</dbReference>
<evidence type="ECO:0000259" key="5">
    <source>
        <dbReference type="PROSITE" id="PS50045"/>
    </source>
</evidence>